<feature type="region of interest" description="Disordered" evidence="1">
    <location>
        <begin position="252"/>
        <end position="284"/>
    </location>
</feature>
<evidence type="ECO:0000313" key="3">
    <source>
        <dbReference type="EMBL" id="KAA8817258.1"/>
    </source>
</evidence>
<dbReference type="EMBL" id="RZJP01000001">
    <property type="protein sequence ID" value="KAA8817258.1"/>
    <property type="molecule type" value="Genomic_DNA"/>
</dbReference>
<dbReference type="PROSITE" id="PS52050">
    <property type="entry name" value="WYL"/>
    <property type="match status" value="1"/>
</dbReference>
<feature type="compositionally biased region" description="Low complexity" evidence="1">
    <location>
        <begin position="132"/>
        <end position="147"/>
    </location>
</feature>
<evidence type="ECO:0000256" key="1">
    <source>
        <dbReference type="SAM" id="MobiDB-lite"/>
    </source>
</evidence>
<name>A0A5M9ZDZ5_9BIFI</name>
<feature type="region of interest" description="Disordered" evidence="1">
    <location>
        <begin position="132"/>
        <end position="165"/>
    </location>
</feature>
<dbReference type="Pfam" id="PF13280">
    <property type="entry name" value="WYL"/>
    <property type="match status" value="1"/>
</dbReference>
<organism evidence="3 4">
    <name type="scientific">Bifidobacterium callitrichos</name>
    <dbReference type="NCBI Taxonomy" id="762209"/>
    <lineage>
        <taxon>Bacteria</taxon>
        <taxon>Bacillati</taxon>
        <taxon>Actinomycetota</taxon>
        <taxon>Actinomycetes</taxon>
        <taxon>Bifidobacteriales</taxon>
        <taxon>Bifidobacteriaceae</taxon>
        <taxon>Bifidobacterium</taxon>
    </lineage>
</organism>
<accession>A0A5M9ZDZ5</accession>
<gene>
    <name evidence="3" type="ORF">EMB92_01320</name>
</gene>
<proteinExistence type="predicted"/>
<comment type="caution">
    <text evidence="3">The sequence shown here is derived from an EMBL/GenBank/DDBJ whole genome shotgun (WGS) entry which is preliminary data.</text>
</comment>
<sequence length="637" mass="70017">MAEGSTGRRRFSDKWGKHELDVLAVLSSAFPQWLTSRQIAQRVKAYADSYGELADQAAKAAFAKQFQRDRAKLAAMGIAIESRQPEYSSKSEGQDFASYRLQLGDEPRVRLRFDPEDMPVLAAANYLARSMSMSSESDQSTASSHTSRTAPRVPQTPIPGLGLDSIAPGLGTQTIPDALVKVIDSRRFAATIDVDGEHINVAYTDSDDLAMYVLEHPGASIVSPQEAADAFHRRLVAAEALALADADAEKKAVGTADATRTDNDREMDEDDGSKQRSKKSSFQTGSEVDRRLRLMLFLSAHLGEEFSLEELAERFIGRPRTPEELKKSVNVIHKDINTLTTVSDDGEMAGSQFFDIDWSLLDAEGIVSATNSLGLERLAGISPQYLSMLTASVSYLAHSPLLPDDQRAQAESLYHRLHQHVKPGQTPWLSLTGYELEPHNFGMVKRAITSQSLLDMTYTDGAGNNRRRLVAPVKIYVDEGVYYVAVWTDVAKAAPADKQDIILKNPAINKANGKPRTWQVLRIARIEQAKLVEPTTRLDIPDMPLSELRKWSFDNGTAAAFITDTKDTSFVKNLPGATVTPCGDGEKVKLIVSSDSWFVAFCIAHARHIVAVAPETLRTMIVARAQRELSVAARDAD</sequence>
<protein>
    <submittedName>
        <fullName evidence="3">WYL domain-containing protein</fullName>
    </submittedName>
</protein>
<dbReference type="AlphaFoldDB" id="A0A5M9ZDZ5"/>
<evidence type="ECO:0000313" key="4">
    <source>
        <dbReference type="Proteomes" id="UP000326060"/>
    </source>
</evidence>
<reference evidence="3 4" key="1">
    <citation type="journal article" date="2019" name="Syst. Appl. Microbiol.">
        <title>Characterization of Bifidobacterium species in feaces of the Egyptian fruit bat: Description of B. vespertilionis sp. nov. and B. rousetti sp. nov.</title>
        <authorList>
            <person name="Modesto M."/>
            <person name="Satti M."/>
            <person name="Watanabe K."/>
            <person name="Puglisi E."/>
            <person name="Morelli L."/>
            <person name="Huang C.-H."/>
            <person name="Liou J.-S."/>
            <person name="Miyashita M."/>
            <person name="Tamura T."/>
            <person name="Saito S."/>
            <person name="Mori K."/>
            <person name="Huang L."/>
            <person name="Sciavilla P."/>
            <person name="Sandri C."/>
            <person name="Spiezio C."/>
            <person name="Vitali F."/>
            <person name="Cavalieri D."/>
            <person name="Perpetuini G."/>
            <person name="Tofalo R."/>
            <person name="Bonetti A."/>
            <person name="Arita M."/>
            <person name="Mattarelli P."/>
        </authorList>
    </citation>
    <scope>NUCLEOTIDE SEQUENCE [LARGE SCALE GENOMIC DNA]</scope>
    <source>
        <strain evidence="3 4">RST27</strain>
    </source>
</reference>
<evidence type="ECO:0000259" key="2">
    <source>
        <dbReference type="Pfam" id="PF13280"/>
    </source>
</evidence>
<dbReference type="Proteomes" id="UP000326060">
    <property type="component" value="Unassembled WGS sequence"/>
</dbReference>
<feature type="domain" description="WYL" evidence="2">
    <location>
        <begin position="440"/>
        <end position="526"/>
    </location>
</feature>
<dbReference type="InterPro" id="IPR026881">
    <property type="entry name" value="WYL_dom"/>
</dbReference>